<feature type="region of interest" description="Disordered" evidence="1">
    <location>
        <begin position="1"/>
        <end position="33"/>
    </location>
</feature>
<evidence type="ECO:0000313" key="3">
    <source>
        <dbReference type="Proteomes" id="UP000672032"/>
    </source>
</evidence>
<gene>
    <name evidence="2" type="ORF">DSL72_003408</name>
</gene>
<dbReference type="Proteomes" id="UP000672032">
    <property type="component" value="Chromosome 1"/>
</dbReference>
<reference evidence="2" key="1">
    <citation type="submission" date="2020-10" db="EMBL/GenBank/DDBJ databases">
        <title>Genome Sequence of Monilinia vaccinii-corymbosi Sheds Light on Mummy Berry Disease Infection of Blueberry and Mating Type.</title>
        <authorList>
            <person name="Yow A.G."/>
            <person name="Zhang Y."/>
            <person name="Bansal K."/>
            <person name="Eacker S.M."/>
            <person name="Sullivan S."/>
            <person name="Liachko I."/>
            <person name="Cubeta M.A."/>
            <person name="Rollins J.A."/>
            <person name="Ashrafi H."/>
        </authorList>
    </citation>
    <scope>NUCLEOTIDE SEQUENCE</scope>
    <source>
        <strain evidence="2">RL-1</strain>
    </source>
</reference>
<protein>
    <submittedName>
        <fullName evidence="2">Uncharacterized protein</fullName>
    </submittedName>
</protein>
<evidence type="ECO:0000313" key="2">
    <source>
        <dbReference type="EMBL" id="QSZ28902.1"/>
    </source>
</evidence>
<name>A0A8A3NWS3_9HELO</name>
<evidence type="ECO:0000256" key="1">
    <source>
        <dbReference type="SAM" id="MobiDB-lite"/>
    </source>
</evidence>
<keyword evidence="3" id="KW-1185">Reference proteome</keyword>
<dbReference type="EMBL" id="CP063405">
    <property type="protein sequence ID" value="QSZ28902.1"/>
    <property type="molecule type" value="Genomic_DNA"/>
</dbReference>
<sequence>MDAEIGTPAISRDNDKKLTLTPQEDKNEKAHPPAVLITTNNALPATSSHQYSFTVTANSAKLET</sequence>
<dbReference type="AlphaFoldDB" id="A0A8A3NWS3"/>
<feature type="compositionally biased region" description="Basic and acidic residues" evidence="1">
    <location>
        <begin position="12"/>
        <end position="31"/>
    </location>
</feature>
<proteinExistence type="predicted"/>
<organism evidence="2 3">
    <name type="scientific">Monilinia vaccinii-corymbosi</name>
    <dbReference type="NCBI Taxonomy" id="61207"/>
    <lineage>
        <taxon>Eukaryota</taxon>
        <taxon>Fungi</taxon>
        <taxon>Dikarya</taxon>
        <taxon>Ascomycota</taxon>
        <taxon>Pezizomycotina</taxon>
        <taxon>Leotiomycetes</taxon>
        <taxon>Helotiales</taxon>
        <taxon>Sclerotiniaceae</taxon>
        <taxon>Monilinia</taxon>
    </lineage>
</organism>
<accession>A0A8A3NWS3</accession>